<dbReference type="Proteomes" id="UP000253790">
    <property type="component" value="Chromosome"/>
</dbReference>
<keyword evidence="2" id="KW-1185">Reference proteome</keyword>
<dbReference type="SUPFAM" id="SSF55729">
    <property type="entry name" value="Acyl-CoA N-acyltransferases (Nat)"/>
    <property type="match status" value="1"/>
</dbReference>
<protein>
    <submittedName>
        <fullName evidence="1">GNAT family N-acetyltransferase</fullName>
    </submittedName>
</protein>
<dbReference type="RefSeq" id="WP_114927115.1">
    <property type="nucleotide sequence ID" value="NZ_CP031229.1"/>
</dbReference>
<keyword evidence="1" id="KW-0808">Transferase</keyword>
<proteinExistence type="predicted"/>
<dbReference type="OrthoDB" id="4119890at2"/>
<dbReference type="EMBL" id="CP031229">
    <property type="protein sequence ID" value="AXH95350.1"/>
    <property type="molecule type" value="Genomic_DNA"/>
</dbReference>
<reference evidence="1 2" key="1">
    <citation type="submission" date="2018-07" db="EMBL/GenBank/DDBJ databases">
        <title>Complete genome sequencing of Ornithinimicrobium sp. AMA3305.</title>
        <authorList>
            <person name="Bae J.-W."/>
        </authorList>
    </citation>
    <scope>NUCLEOTIDE SEQUENCE [LARGE SCALE GENOMIC DNA]</scope>
    <source>
        <strain evidence="1 2">AMA3305</strain>
    </source>
</reference>
<organism evidence="1 2">
    <name type="scientific">Ornithinimicrobium avium</name>
    <dbReference type="NCBI Taxonomy" id="2283195"/>
    <lineage>
        <taxon>Bacteria</taxon>
        <taxon>Bacillati</taxon>
        <taxon>Actinomycetota</taxon>
        <taxon>Actinomycetes</taxon>
        <taxon>Micrococcales</taxon>
        <taxon>Ornithinimicrobiaceae</taxon>
        <taxon>Ornithinimicrobium</taxon>
    </lineage>
</organism>
<dbReference type="InterPro" id="IPR016181">
    <property type="entry name" value="Acyl_CoA_acyltransferase"/>
</dbReference>
<evidence type="ECO:0000313" key="2">
    <source>
        <dbReference type="Proteomes" id="UP000253790"/>
    </source>
</evidence>
<dbReference type="GO" id="GO:0016740">
    <property type="term" value="F:transferase activity"/>
    <property type="evidence" value="ECO:0007669"/>
    <property type="project" value="UniProtKB-KW"/>
</dbReference>
<evidence type="ECO:0000313" key="1">
    <source>
        <dbReference type="EMBL" id="AXH95350.1"/>
    </source>
</evidence>
<gene>
    <name evidence="1" type="ORF">DV701_03670</name>
</gene>
<sequence length="356" mass="38092">MNIQVSTLRLVPGAPPPSADLEAFAEVSRRSIVATLGDDDLADPAHVVISAFAEQNYRRKMVLLARDGARTLGGLWLGLPLKDNTSLAEASFSLDPDHDPAPVVDALWAGAVPVLRAEGRRTALVWSDHAADADAEHVVPRTGVGSVPRDALATALLDLGFVLEQVERHSVLAVAPALERAAAELPAARQAAGTAYRTLGWVGPVPPERRGAMARLMSRMSTDVPAGALELEEEVWDADRVAESDRVCAQAGRARVMTVAEHVASGELAAYTYVDLPGDKPAVGYQEDTLVHADHRGHRLGMLVKAENLRRVAEHAPALERLHTWNADENGHMLAINEALGFRPASHEGAWQLAGV</sequence>
<accession>A0A345NJZ2</accession>
<name>A0A345NJZ2_9MICO</name>
<dbReference type="AlphaFoldDB" id="A0A345NJZ2"/>
<dbReference type="KEGG" id="orn:DV701_03670"/>
<dbReference type="Gene3D" id="3.40.630.30">
    <property type="match status" value="1"/>
</dbReference>